<dbReference type="PANTHER" id="PTHR43700:SF1">
    <property type="entry name" value="PHOSPHORIBOSYLAMINOIMIDAZOLE-SUCCINOCARBOXAMIDE SYNTHASE"/>
    <property type="match status" value="1"/>
</dbReference>
<dbReference type="UniPathway" id="UPA00074">
    <property type="reaction ID" value="UER00131"/>
</dbReference>
<dbReference type="Gene3D" id="3.30.200.20">
    <property type="entry name" value="Phosphorylase Kinase, domain 1"/>
    <property type="match status" value="1"/>
</dbReference>
<evidence type="ECO:0000256" key="8">
    <source>
        <dbReference type="HAMAP-Rule" id="MF_00137"/>
    </source>
</evidence>
<comment type="catalytic activity">
    <reaction evidence="7 8">
        <text>5-amino-1-(5-phospho-D-ribosyl)imidazole-4-carboxylate + L-aspartate + ATP = (2S)-2-[5-amino-1-(5-phospho-beta-D-ribosyl)imidazole-4-carboxamido]succinate + ADP + phosphate + 2 H(+)</text>
        <dbReference type="Rhea" id="RHEA:22628"/>
        <dbReference type="ChEBI" id="CHEBI:15378"/>
        <dbReference type="ChEBI" id="CHEBI:29991"/>
        <dbReference type="ChEBI" id="CHEBI:30616"/>
        <dbReference type="ChEBI" id="CHEBI:43474"/>
        <dbReference type="ChEBI" id="CHEBI:58443"/>
        <dbReference type="ChEBI" id="CHEBI:77657"/>
        <dbReference type="ChEBI" id="CHEBI:456216"/>
        <dbReference type="EC" id="6.3.2.6"/>
    </reaction>
</comment>
<name>A0A1G1WQP5_9BACT</name>
<evidence type="ECO:0000313" key="11">
    <source>
        <dbReference type="Proteomes" id="UP000177821"/>
    </source>
</evidence>
<dbReference type="NCBIfam" id="NF010568">
    <property type="entry name" value="PRK13961.1"/>
    <property type="match status" value="1"/>
</dbReference>
<organism evidence="10 11">
    <name type="scientific">Candidatus Woykebacteria bacterium RIFCSPHIGHO2_02_FULL_43_16b</name>
    <dbReference type="NCBI Taxonomy" id="1802601"/>
    <lineage>
        <taxon>Bacteria</taxon>
        <taxon>Candidatus Woykeibacteriota</taxon>
    </lineage>
</organism>
<evidence type="ECO:0000256" key="7">
    <source>
        <dbReference type="ARBA" id="ARBA00048475"/>
    </source>
</evidence>
<dbReference type="HAMAP" id="MF_00137">
    <property type="entry name" value="SAICAR_synth"/>
    <property type="match status" value="1"/>
</dbReference>
<dbReference type="GO" id="GO:0006189">
    <property type="term" value="P:'de novo' IMP biosynthetic process"/>
    <property type="evidence" value="ECO:0007669"/>
    <property type="project" value="UniProtKB-UniRule"/>
</dbReference>
<gene>
    <name evidence="8" type="primary">purC</name>
    <name evidence="10" type="ORF">A3J50_02925</name>
</gene>
<evidence type="ECO:0000313" key="10">
    <source>
        <dbReference type="EMBL" id="OGY30033.1"/>
    </source>
</evidence>
<keyword evidence="6 8" id="KW-0067">ATP-binding</keyword>
<proteinExistence type="inferred from homology"/>
<evidence type="ECO:0000256" key="5">
    <source>
        <dbReference type="ARBA" id="ARBA00022755"/>
    </source>
</evidence>
<evidence type="ECO:0000256" key="1">
    <source>
        <dbReference type="ARBA" id="ARBA00004672"/>
    </source>
</evidence>
<feature type="domain" description="SAICAR synthetase/ADE2 N-terminal" evidence="9">
    <location>
        <begin position="9"/>
        <end position="278"/>
    </location>
</feature>
<evidence type="ECO:0000259" key="9">
    <source>
        <dbReference type="Pfam" id="PF01259"/>
    </source>
</evidence>
<comment type="pathway">
    <text evidence="1 8">Purine metabolism; IMP biosynthesis via de novo pathway; 5-amino-1-(5-phospho-D-ribosyl)imidazole-4-carboxamide from 5-amino-1-(5-phospho-D-ribosyl)imidazole-4-carboxylate: step 1/2.</text>
</comment>
<dbReference type="Gene3D" id="3.30.470.20">
    <property type="entry name" value="ATP-grasp fold, B domain"/>
    <property type="match status" value="1"/>
</dbReference>
<keyword evidence="3 8" id="KW-0436">Ligase</keyword>
<dbReference type="PANTHER" id="PTHR43700">
    <property type="entry name" value="PHOSPHORIBOSYLAMINOIMIDAZOLE-SUCCINOCARBOXAMIDE SYNTHASE"/>
    <property type="match status" value="1"/>
</dbReference>
<dbReference type="GO" id="GO:0005737">
    <property type="term" value="C:cytoplasm"/>
    <property type="evidence" value="ECO:0007669"/>
    <property type="project" value="TreeGrafter"/>
</dbReference>
<dbReference type="EC" id="6.3.2.6" evidence="8"/>
<dbReference type="CDD" id="cd01414">
    <property type="entry name" value="SAICAR_synt_Sc"/>
    <property type="match status" value="1"/>
</dbReference>
<dbReference type="GO" id="GO:0005524">
    <property type="term" value="F:ATP binding"/>
    <property type="evidence" value="ECO:0007669"/>
    <property type="project" value="UniProtKB-KW"/>
</dbReference>
<dbReference type="Pfam" id="PF01259">
    <property type="entry name" value="SAICAR_synt"/>
    <property type="match status" value="1"/>
</dbReference>
<reference evidence="10 11" key="1">
    <citation type="journal article" date="2016" name="Nat. Commun.">
        <title>Thousands of microbial genomes shed light on interconnected biogeochemical processes in an aquifer system.</title>
        <authorList>
            <person name="Anantharaman K."/>
            <person name="Brown C.T."/>
            <person name="Hug L.A."/>
            <person name="Sharon I."/>
            <person name="Castelle C.J."/>
            <person name="Probst A.J."/>
            <person name="Thomas B.C."/>
            <person name="Singh A."/>
            <person name="Wilkins M.J."/>
            <person name="Karaoz U."/>
            <person name="Brodie E.L."/>
            <person name="Williams K.H."/>
            <person name="Hubbard S.S."/>
            <person name="Banfield J.F."/>
        </authorList>
    </citation>
    <scope>NUCLEOTIDE SEQUENCE [LARGE SCALE GENOMIC DNA]</scope>
</reference>
<evidence type="ECO:0000256" key="6">
    <source>
        <dbReference type="ARBA" id="ARBA00022840"/>
    </source>
</evidence>
<comment type="caution">
    <text evidence="10">The sequence shown here is derived from an EMBL/GenBank/DDBJ whole genome shotgun (WGS) entry which is preliminary data.</text>
</comment>
<dbReference type="SUPFAM" id="SSF56104">
    <property type="entry name" value="SAICAR synthase-like"/>
    <property type="match status" value="1"/>
</dbReference>
<dbReference type="InterPro" id="IPR028923">
    <property type="entry name" value="SAICAR_synt/ADE2_N"/>
</dbReference>
<evidence type="ECO:0000256" key="2">
    <source>
        <dbReference type="ARBA" id="ARBA00010190"/>
    </source>
</evidence>
<keyword evidence="5 8" id="KW-0658">Purine biosynthesis</keyword>
<evidence type="ECO:0000256" key="3">
    <source>
        <dbReference type="ARBA" id="ARBA00022598"/>
    </source>
</evidence>
<comment type="similarity">
    <text evidence="2 8">Belongs to the SAICAR synthetase family.</text>
</comment>
<protein>
    <recommendedName>
        <fullName evidence="8">Phosphoribosylaminoimidazole-succinocarboxamide synthase</fullName>
        <ecNumber evidence="8">6.3.2.6</ecNumber>
    </recommendedName>
    <alternativeName>
        <fullName evidence="8">SAICAR synthetase</fullName>
    </alternativeName>
</protein>
<dbReference type="Proteomes" id="UP000177821">
    <property type="component" value="Unassembled WGS sequence"/>
</dbReference>
<dbReference type="AlphaFoldDB" id="A0A1G1WQP5"/>
<sequence length="310" mass="34993">MVPSTWRLVHIGKVRETYEVDGDPDYYHMVCTDRLSAFDVVSSQPIPGKGVVLNLMSAFWFGKARNDVATHFVRVLKGDGDYHPDLAWRTSIVRRVAPVLKIEAIFRNLLTGSALIEYRKKGTVCGMRVRKGMVEGDQFTNPIYTPSTKADSGHDQNVHPSRVPGILKEMHSIPTYKGVRLSAAIRRIGLELVEGCTRYASQRGINIADTKMEFGLTPGWESTPVFGVHRHLILVDEFFTPDSSRFWPVDYQPGTSPPSYDKQFVRDFLSRLGWDRTPPMPTLPDEVVVQTISKYIEALSRLTDIELVLV</sequence>
<keyword evidence="4 8" id="KW-0547">Nucleotide-binding</keyword>
<evidence type="ECO:0000256" key="4">
    <source>
        <dbReference type="ARBA" id="ARBA00022741"/>
    </source>
</evidence>
<accession>A0A1G1WQP5</accession>
<dbReference type="GO" id="GO:0004639">
    <property type="term" value="F:phosphoribosylaminoimidazolesuccinocarboxamide synthase activity"/>
    <property type="evidence" value="ECO:0007669"/>
    <property type="project" value="UniProtKB-UniRule"/>
</dbReference>
<dbReference type="EMBL" id="MHCX01000010">
    <property type="protein sequence ID" value="OGY30033.1"/>
    <property type="molecule type" value="Genomic_DNA"/>
</dbReference>